<dbReference type="InterPro" id="IPR006139">
    <property type="entry name" value="D-isomer_2_OHA_DH_cat_dom"/>
</dbReference>
<feature type="domain" description="D-isomer specific 2-hydroxyacid dehydrogenase catalytic" evidence="5">
    <location>
        <begin position="4"/>
        <end position="319"/>
    </location>
</feature>
<dbReference type="GO" id="GO:0051287">
    <property type="term" value="F:NAD binding"/>
    <property type="evidence" value="ECO:0007669"/>
    <property type="project" value="InterPro"/>
</dbReference>
<dbReference type="GO" id="GO:0016618">
    <property type="term" value="F:hydroxypyruvate reductase [NAD(P)H] activity"/>
    <property type="evidence" value="ECO:0007669"/>
    <property type="project" value="TreeGrafter"/>
</dbReference>
<keyword evidence="3" id="KW-0520">NAD</keyword>
<evidence type="ECO:0000256" key="3">
    <source>
        <dbReference type="ARBA" id="ARBA00023027"/>
    </source>
</evidence>
<dbReference type="Pfam" id="PF02826">
    <property type="entry name" value="2-Hacid_dh_C"/>
    <property type="match status" value="1"/>
</dbReference>
<evidence type="ECO:0000259" key="6">
    <source>
        <dbReference type="Pfam" id="PF02826"/>
    </source>
</evidence>
<dbReference type="InterPro" id="IPR006140">
    <property type="entry name" value="D-isomer_DH_NAD-bd"/>
</dbReference>
<evidence type="ECO:0000256" key="4">
    <source>
        <dbReference type="RuleBase" id="RU003719"/>
    </source>
</evidence>
<evidence type="ECO:0000259" key="5">
    <source>
        <dbReference type="Pfam" id="PF00389"/>
    </source>
</evidence>
<dbReference type="InterPro" id="IPR036291">
    <property type="entry name" value="NAD(P)-bd_dom_sf"/>
</dbReference>
<dbReference type="InterPro" id="IPR029753">
    <property type="entry name" value="D-isomer_DH_CS"/>
</dbReference>
<accession>A0A1F6FJ69</accession>
<sequence>MKIFVTRQIPEVGLLKLKDVGHEVVIAGGEVLPHEVLIERLKAENPDAVLSLLTDKIDQTVFDAAPNAKIFANYAVGFDNIDLEAAKQHGVVITNTPEVLTEAVAEHTVALIISLARRIVEADQFLRDGKYEAWGPLLLLGMELKGKTLGIIGGGRIGRRVAEIMQKGFGMEIVYHDRKNNEAFDNELNAKYAPELDDLLSQSDVISIHLPLTPDTQHLFNQELLAKVKPGSLLINTARGKIIDEEALAGALQSGLLSGAALDVFENEPTVNSKLLALDNVIVTPHIASATREARDQMSVVAADNILAVLNGEPPKNPVV</sequence>
<dbReference type="Pfam" id="PF00389">
    <property type="entry name" value="2-Hacid_dh"/>
    <property type="match status" value="1"/>
</dbReference>
<dbReference type="PANTHER" id="PTHR10996:SF283">
    <property type="entry name" value="GLYOXYLATE_HYDROXYPYRUVATE REDUCTASE B"/>
    <property type="match status" value="1"/>
</dbReference>
<dbReference type="EMBL" id="MFMS01000004">
    <property type="protein sequence ID" value="OGG85904.1"/>
    <property type="molecule type" value="Genomic_DNA"/>
</dbReference>
<reference evidence="7 8" key="1">
    <citation type="journal article" date="2016" name="Nat. Commun.">
        <title>Thousands of microbial genomes shed light on interconnected biogeochemical processes in an aquifer system.</title>
        <authorList>
            <person name="Anantharaman K."/>
            <person name="Brown C.T."/>
            <person name="Hug L.A."/>
            <person name="Sharon I."/>
            <person name="Castelle C.J."/>
            <person name="Probst A.J."/>
            <person name="Thomas B.C."/>
            <person name="Singh A."/>
            <person name="Wilkins M.J."/>
            <person name="Karaoz U."/>
            <person name="Brodie E.L."/>
            <person name="Williams K.H."/>
            <person name="Hubbard S.S."/>
            <person name="Banfield J.F."/>
        </authorList>
    </citation>
    <scope>NUCLEOTIDE SEQUENCE [LARGE SCALE GENOMIC DNA]</scope>
</reference>
<organism evidence="7 8">
    <name type="scientific">Candidatus Kaiserbacteria bacterium RIFOXYB1_FULL_46_14</name>
    <dbReference type="NCBI Taxonomy" id="1798531"/>
    <lineage>
        <taxon>Bacteria</taxon>
        <taxon>Candidatus Kaiseribacteriota</taxon>
    </lineage>
</organism>
<proteinExistence type="inferred from homology"/>
<evidence type="ECO:0000313" key="7">
    <source>
        <dbReference type="EMBL" id="OGG85904.1"/>
    </source>
</evidence>
<name>A0A1F6FJ69_9BACT</name>
<comment type="similarity">
    <text evidence="1 4">Belongs to the D-isomer specific 2-hydroxyacid dehydrogenase family.</text>
</comment>
<dbReference type="CDD" id="cd05301">
    <property type="entry name" value="GDH"/>
    <property type="match status" value="1"/>
</dbReference>
<protein>
    <recommendedName>
        <fullName evidence="9">D-glycerate dehydrogenase</fullName>
    </recommendedName>
</protein>
<dbReference type="PANTHER" id="PTHR10996">
    <property type="entry name" value="2-HYDROXYACID DEHYDROGENASE-RELATED"/>
    <property type="match status" value="1"/>
</dbReference>
<dbReference type="GO" id="GO:0005829">
    <property type="term" value="C:cytosol"/>
    <property type="evidence" value="ECO:0007669"/>
    <property type="project" value="TreeGrafter"/>
</dbReference>
<evidence type="ECO:0000313" key="8">
    <source>
        <dbReference type="Proteomes" id="UP000177395"/>
    </source>
</evidence>
<evidence type="ECO:0000256" key="2">
    <source>
        <dbReference type="ARBA" id="ARBA00023002"/>
    </source>
</evidence>
<dbReference type="PROSITE" id="PS00671">
    <property type="entry name" value="D_2_HYDROXYACID_DH_3"/>
    <property type="match status" value="1"/>
</dbReference>
<evidence type="ECO:0008006" key="9">
    <source>
        <dbReference type="Google" id="ProtNLM"/>
    </source>
</evidence>
<comment type="caution">
    <text evidence="7">The sequence shown here is derived from an EMBL/GenBank/DDBJ whole genome shotgun (WGS) entry which is preliminary data.</text>
</comment>
<dbReference type="SUPFAM" id="SSF52283">
    <property type="entry name" value="Formate/glycerate dehydrogenase catalytic domain-like"/>
    <property type="match status" value="1"/>
</dbReference>
<dbReference type="PROSITE" id="PS00670">
    <property type="entry name" value="D_2_HYDROXYACID_DH_2"/>
    <property type="match status" value="1"/>
</dbReference>
<dbReference type="InterPro" id="IPR050223">
    <property type="entry name" value="D-isomer_2-hydroxyacid_DH"/>
</dbReference>
<keyword evidence="2 4" id="KW-0560">Oxidoreductase</keyword>
<dbReference type="SUPFAM" id="SSF51735">
    <property type="entry name" value="NAD(P)-binding Rossmann-fold domains"/>
    <property type="match status" value="1"/>
</dbReference>
<feature type="domain" description="D-isomer specific 2-hydroxyacid dehydrogenase NAD-binding" evidence="6">
    <location>
        <begin position="109"/>
        <end position="288"/>
    </location>
</feature>
<dbReference type="Proteomes" id="UP000177395">
    <property type="component" value="Unassembled WGS sequence"/>
</dbReference>
<gene>
    <name evidence="7" type="ORF">A2392_00645</name>
</gene>
<dbReference type="AlphaFoldDB" id="A0A1F6FJ69"/>
<dbReference type="Gene3D" id="3.40.50.720">
    <property type="entry name" value="NAD(P)-binding Rossmann-like Domain"/>
    <property type="match status" value="2"/>
</dbReference>
<dbReference type="PROSITE" id="PS00065">
    <property type="entry name" value="D_2_HYDROXYACID_DH_1"/>
    <property type="match status" value="1"/>
</dbReference>
<evidence type="ECO:0000256" key="1">
    <source>
        <dbReference type="ARBA" id="ARBA00005854"/>
    </source>
</evidence>
<dbReference type="GO" id="GO:0030267">
    <property type="term" value="F:glyoxylate reductase (NADPH) activity"/>
    <property type="evidence" value="ECO:0007669"/>
    <property type="project" value="TreeGrafter"/>
</dbReference>
<dbReference type="FunFam" id="3.40.50.720:FF:000203">
    <property type="entry name" value="D-3-phosphoglycerate dehydrogenase (SerA)"/>
    <property type="match status" value="1"/>
</dbReference>
<dbReference type="InterPro" id="IPR029752">
    <property type="entry name" value="D-isomer_DH_CS1"/>
</dbReference>
<dbReference type="STRING" id="1798531.A2392_00645"/>